<dbReference type="GO" id="GO:0005506">
    <property type="term" value="F:iron ion binding"/>
    <property type="evidence" value="ECO:0007669"/>
    <property type="project" value="InterPro"/>
</dbReference>
<evidence type="ECO:0000256" key="4">
    <source>
        <dbReference type="ARBA" id="ARBA00022475"/>
    </source>
</evidence>
<sequence>MNHATIHPVWVRIFHWINAAAVIAMCLSGWAVYNASPIFPAFRFPASITLGGWLGGALLWHFAVMWLLVANFLAYLGLGLVTGRLRKKLFPVSPRAIGSDLVAALRGKLNHGDLSRYNAVQKFAYLVVIADIALVVLSGLTIWKPVQFPLLRTAMGGFDNARIVHFAAMSVLVGFFAVHVAMVALVPRSLLTMIRGR</sequence>
<keyword evidence="6 12" id="KW-0812">Transmembrane</keyword>
<evidence type="ECO:0000256" key="7">
    <source>
        <dbReference type="ARBA" id="ARBA00022723"/>
    </source>
</evidence>
<evidence type="ECO:0000256" key="12">
    <source>
        <dbReference type="SAM" id="Phobius"/>
    </source>
</evidence>
<dbReference type="Pfam" id="PF01292">
    <property type="entry name" value="Ni_hydr_CYTB"/>
    <property type="match status" value="1"/>
</dbReference>
<evidence type="ECO:0000256" key="1">
    <source>
        <dbReference type="ARBA" id="ARBA00004651"/>
    </source>
</evidence>
<keyword evidence="8" id="KW-0249">Electron transport</keyword>
<dbReference type="OrthoDB" id="197262at2"/>
<dbReference type="AlphaFoldDB" id="A0A1N6KIQ6"/>
<keyword evidence="4" id="KW-1003">Cell membrane</keyword>
<dbReference type="PANTHER" id="PTHR30485">
    <property type="entry name" value="NI/FE-HYDROGENASE 1 B-TYPE CYTOCHROME SUBUNIT"/>
    <property type="match status" value="1"/>
</dbReference>
<feature type="domain" description="Cytochrome b561 bacterial/Ni-hydrogenase" evidence="13">
    <location>
        <begin position="7"/>
        <end position="196"/>
    </location>
</feature>
<dbReference type="EMBL" id="FSRM01000002">
    <property type="protein sequence ID" value="SIO56444.1"/>
    <property type="molecule type" value="Genomic_DNA"/>
</dbReference>
<dbReference type="InterPro" id="IPR051542">
    <property type="entry name" value="Hydrogenase_cytochrome"/>
</dbReference>
<accession>A0A1N6KIQ6</accession>
<evidence type="ECO:0000256" key="6">
    <source>
        <dbReference type="ARBA" id="ARBA00022692"/>
    </source>
</evidence>
<keyword evidence="3" id="KW-0813">Transport</keyword>
<keyword evidence="11 12" id="KW-0472">Membrane</keyword>
<dbReference type="GO" id="GO:0005886">
    <property type="term" value="C:plasma membrane"/>
    <property type="evidence" value="ECO:0007669"/>
    <property type="project" value="UniProtKB-SubCell"/>
</dbReference>
<feature type="transmembrane region" description="Helical" evidence="12">
    <location>
        <begin position="163"/>
        <end position="187"/>
    </location>
</feature>
<gene>
    <name evidence="14" type="ORF">SAMN05444168_7310</name>
</gene>
<dbReference type="InterPro" id="IPR000516">
    <property type="entry name" value="Ni-dep_Hydgase_cyt-B"/>
</dbReference>
<dbReference type="InterPro" id="IPR016174">
    <property type="entry name" value="Di-haem_cyt_TM"/>
</dbReference>
<protein>
    <submittedName>
        <fullName evidence="14">Thiosulfate reductase cytochrome b subunit</fullName>
    </submittedName>
</protein>
<evidence type="ECO:0000256" key="11">
    <source>
        <dbReference type="ARBA" id="ARBA00023136"/>
    </source>
</evidence>
<evidence type="ECO:0000259" key="13">
    <source>
        <dbReference type="Pfam" id="PF01292"/>
    </source>
</evidence>
<dbReference type="RefSeq" id="WP_074269009.1">
    <property type="nucleotide sequence ID" value="NZ_FSRM01000002.1"/>
</dbReference>
<organism evidence="14 15">
    <name type="scientific">Paraburkholderia phenazinium</name>
    <dbReference type="NCBI Taxonomy" id="60549"/>
    <lineage>
        <taxon>Bacteria</taxon>
        <taxon>Pseudomonadati</taxon>
        <taxon>Pseudomonadota</taxon>
        <taxon>Betaproteobacteria</taxon>
        <taxon>Burkholderiales</taxon>
        <taxon>Burkholderiaceae</taxon>
        <taxon>Paraburkholderia</taxon>
    </lineage>
</organism>
<keyword evidence="10" id="KW-0408">Iron</keyword>
<evidence type="ECO:0000313" key="14">
    <source>
        <dbReference type="EMBL" id="SIO56444.1"/>
    </source>
</evidence>
<evidence type="ECO:0000256" key="9">
    <source>
        <dbReference type="ARBA" id="ARBA00022989"/>
    </source>
</evidence>
<dbReference type="Gene3D" id="1.20.950.20">
    <property type="entry name" value="Transmembrane di-heme cytochromes, Chain C"/>
    <property type="match status" value="1"/>
</dbReference>
<proteinExistence type="inferred from homology"/>
<comment type="subcellular location">
    <subcellularLocation>
        <location evidence="1">Cell membrane</location>
        <topology evidence="1">Multi-pass membrane protein</topology>
    </subcellularLocation>
</comment>
<dbReference type="GO" id="GO:0009055">
    <property type="term" value="F:electron transfer activity"/>
    <property type="evidence" value="ECO:0007669"/>
    <property type="project" value="InterPro"/>
</dbReference>
<dbReference type="Proteomes" id="UP000184693">
    <property type="component" value="Unassembled WGS sequence"/>
</dbReference>
<dbReference type="PRINTS" id="PR00161">
    <property type="entry name" value="NIHGNASECYTB"/>
</dbReference>
<evidence type="ECO:0000256" key="3">
    <source>
        <dbReference type="ARBA" id="ARBA00022448"/>
    </source>
</evidence>
<feature type="transmembrane region" description="Helical" evidence="12">
    <location>
        <begin position="12"/>
        <end position="33"/>
    </location>
</feature>
<evidence type="ECO:0000256" key="8">
    <source>
        <dbReference type="ARBA" id="ARBA00022982"/>
    </source>
</evidence>
<feature type="transmembrane region" description="Helical" evidence="12">
    <location>
        <begin position="53"/>
        <end position="78"/>
    </location>
</feature>
<feature type="transmembrane region" description="Helical" evidence="12">
    <location>
        <begin position="123"/>
        <end position="143"/>
    </location>
</feature>
<evidence type="ECO:0000313" key="15">
    <source>
        <dbReference type="Proteomes" id="UP000184693"/>
    </source>
</evidence>
<evidence type="ECO:0000256" key="2">
    <source>
        <dbReference type="ARBA" id="ARBA00008622"/>
    </source>
</evidence>
<dbReference type="SUPFAM" id="SSF81342">
    <property type="entry name" value="Transmembrane di-heme cytochromes"/>
    <property type="match status" value="1"/>
</dbReference>
<keyword evidence="9 12" id="KW-1133">Transmembrane helix</keyword>
<evidence type="ECO:0000256" key="5">
    <source>
        <dbReference type="ARBA" id="ARBA00022617"/>
    </source>
</evidence>
<reference evidence="14 15" key="1">
    <citation type="submission" date="2016-11" db="EMBL/GenBank/DDBJ databases">
        <authorList>
            <person name="Jaros S."/>
            <person name="Januszkiewicz K."/>
            <person name="Wedrychowicz H."/>
        </authorList>
    </citation>
    <scope>NUCLEOTIDE SEQUENCE [LARGE SCALE GENOMIC DNA]</scope>
    <source>
        <strain evidence="14 15">GAS86</strain>
    </source>
</reference>
<evidence type="ECO:0000256" key="10">
    <source>
        <dbReference type="ARBA" id="ARBA00023004"/>
    </source>
</evidence>
<name>A0A1N6KIQ6_9BURK</name>
<dbReference type="GO" id="GO:0022904">
    <property type="term" value="P:respiratory electron transport chain"/>
    <property type="evidence" value="ECO:0007669"/>
    <property type="project" value="InterPro"/>
</dbReference>
<dbReference type="GO" id="GO:0020037">
    <property type="term" value="F:heme binding"/>
    <property type="evidence" value="ECO:0007669"/>
    <property type="project" value="TreeGrafter"/>
</dbReference>
<keyword evidence="7" id="KW-0479">Metal-binding</keyword>
<comment type="similarity">
    <text evidence="2">Belongs to the HupC/HyaC/HydC family.</text>
</comment>
<dbReference type="PANTHER" id="PTHR30485:SF1">
    <property type="entry name" value="CYTOCHROME YDHU-RELATED"/>
    <property type="match status" value="1"/>
</dbReference>
<dbReference type="InterPro" id="IPR011577">
    <property type="entry name" value="Cyt_b561_bac/Ni-Hgenase"/>
</dbReference>
<keyword evidence="5" id="KW-0349">Heme</keyword>